<reference evidence="1" key="1">
    <citation type="journal article" date="2022" name="bioRxiv">
        <title>Genomics of Preaxostyla Flagellates Illuminates Evolutionary Transitions and the Path Towards Mitochondrial Loss.</title>
        <authorList>
            <person name="Novak L.V.F."/>
            <person name="Treitli S.C."/>
            <person name="Pyrih J."/>
            <person name="Halakuc P."/>
            <person name="Pipaliya S.V."/>
            <person name="Vacek V."/>
            <person name="Brzon O."/>
            <person name="Soukal P."/>
            <person name="Eme L."/>
            <person name="Dacks J.B."/>
            <person name="Karnkowska A."/>
            <person name="Elias M."/>
            <person name="Hampl V."/>
        </authorList>
    </citation>
    <scope>NUCLEOTIDE SEQUENCE</scope>
    <source>
        <strain evidence="1">RCP-MX</strain>
    </source>
</reference>
<evidence type="ECO:0000313" key="2">
    <source>
        <dbReference type="Proteomes" id="UP001141327"/>
    </source>
</evidence>
<dbReference type="Proteomes" id="UP001141327">
    <property type="component" value="Unassembled WGS sequence"/>
</dbReference>
<accession>A0ABQ8UG28</accession>
<dbReference type="EMBL" id="JAPMOS010000093">
    <property type="protein sequence ID" value="KAJ4455760.1"/>
    <property type="molecule type" value="Genomic_DNA"/>
</dbReference>
<protein>
    <submittedName>
        <fullName evidence="1">Uncharacterized protein</fullName>
    </submittedName>
</protein>
<organism evidence="1 2">
    <name type="scientific">Paratrimastix pyriformis</name>
    <dbReference type="NCBI Taxonomy" id="342808"/>
    <lineage>
        <taxon>Eukaryota</taxon>
        <taxon>Metamonada</taxon>
        <taxon>Preaxostyla</taxon>
        <taxon>Paratrimastigidae</taxon>
        <taxon>Paratrimastix</taxon>
    </lineage>
</organism>
<evidence type="ECO:0000313" key="1">
    <source>
        <dbReference type="EMBL" id="KAJ4455760.1"/>
    </source>
</evidence>
<sequence length="208" mass="22580">MWRNGPFFPRDTWFVPSPHDRISSVILMYTLEYRSQRKKRTEATVNANLEHLTDTTTTVRLIPRNIIGLLAKLDKAPDYGSGDCRSMCGGPPAQRRTQLTAPLGFRRHAALPAPGDAAAGALLEAALTAQRGPWLASALVPVAVDDLAAARAGRPAHAPGGGVRCKDIELICDGICKNGAKKIPCEYERQIRYDNSSRGPSRHRPGCG</sequence>
<keyword evidence="2" id="KW-1185">Reference proteome</keyword>
<proteinExistence type="predicted"/>
<comment type="caution">
    <text evidence="1">The sequence shown here is derived from an EMBL/GenBank/DDBJ whole genome shotgun (WGS) entry which is preliminary data.</text>
</comment>
<name>A0ABQ8UG28_9EUKA</name>
<gene>
    <name evidence="1" type="ORF">PAPYR_9185</name>
</gene>